<dbReference type="Pfam" id="PF09070">
    <property type="entry name" value="PFU"/>
    <property type="match status" value="1"/>
</dbReference>
<dbReference type="AlphaFoldDB" id="A0A0J9X5N3"/>
<dbReference type="PANTHER" id="PTHR19849:SF0">
    <property type="entry name" value="PHOSPHOLIPASE A-2-ACTIVATING PROTEIN"/>
    <property type="match status" value="1"/>
</dbReference>
<accession>A0A0J9X5N3</accession>
<dbReference type="Proteomes" id="UP000242525">
    <property type="component" value="Unassembled WGS sequence"/>
</dbReference>
<evidence type="ECO:0000313" key="9">
    <source>
        <dbReference type="EMBL" id="CDO52514.1"/>
    </source>
</evidence>
<dbReference type="EMBL" id="CCBN010000003">
    <property type="protein sequence ID" value="CDO52514.1"/>
    <property type="molecule type" value="Genomic_DNA"/>
</dbReference>
<keyword evidence="4" id="KW-0677">Repeat</keyword>
<organism evidence="9 10">
    <name type="scientific">Geotrichum candidum</name>
    <name type="common">Oospora lactis</name>
    <name type="synonym">Dipodascus geotrichum</name>
    <dbReference type="NCBI Taxonomy" id="1173061"/>
    <lineage>
        <taxon>Eukaryota</taxon>
        <taxon>Fungi</taxon>
        <taxon>Dikarya</taxon>
        <taxon>Ascomycota</taxon>
        <taxon>Saccharomycotina</taxon>
        <taxon>Dipodascomycetes</taxon>
        <taxon>Dipodascales</taxon>
        <taxon>Dipodascaceae</taxon>
        <taxon>Geotrichum</taxon>
    </lineage>
</organism>
<evidence type="ECO:0000313" key="10">
    <source>
        <dbReference type="Proteomes" id="UP000242525"/>
    </source>
</evidence>
<dbReference type="Pfam" id="PF08324">
    <property type="entry name" value="PUL"/>
    <property type="match status" value="1"/>
</dbReference>
<dbReference type="InterPro" id="IPR011989">
    <property type="entry name" value="ARM-like"/>
</dbReference>
<evidence type="ECO:0000259" key="7">
    <source>
        <dbReference type="PROSITE" id="PS51394"/>
    </source>
</evidence>
<feature type="repeat" description="WD" evidence="5">
    <location>
        <begin position="112"/>
        <end position="142"/>
    </location>
</feature>
<sequence>MSQKTEEKYTLSASLIGHESDVKAITFPHPDTIASGSRDGSTRLWKFGERDAENVNIWNSSVLYHETPYINSIGWLDADDQSLVVSGDQKGSIFASLPLEGADERLEPLYYLLGHESNVCALDSKHGLIVSGSWDKTARVWEGGKLKYVLKGHSQAVWCVAILSKSLILTGSADKTIRLWKDGEFVKEFAEHTDAVRGLDIISDSMFVSCSNDASLRIWSLDSDKSLKELYGHTSFIYSVKVLPNGDIVSSGEDRSVRIWRNGEVIQVITLPCISLWSVAVNSDTGDFAVGGSDHIIRVFSKNTERFAPEAEIKKLEETVANSAIGKDQMSAINKEELSGPEDLEVNGKKEGEIKMIRAENNTVIAYQWSEGTWVKIGEVIGQGNSSSKKTYQGKEYDYVFDVDVQEGAPALKLPYNLTENPYDAARRFLEANELPANYLDQVAQFITTNSEGVDLTNQAPATSPYGSRYIPGGESTSTPTPKTTVTKTVQTKVVPVENYVTLVAFQPAPIAKAVRTFNAKQDAANQLNEIELGAIEPALSSLNSETAKELYSIASKIISTWDVPSMLPAFDILRIVIPHLSSFAPVALVQQLLSCMDANVPKHCLLAIRGLVNLFACPNPQAIGLVDNATTRSTVFGTISELLQNGVSSTPSNIAIASLALNYAVRTYGKRNNPAAASTAADLLLKQLLSFYPSFSDGESRYRLFLGVGTLLTVAGPQGRAAVVDFIKSNEIDLSEQRLKDVAADIQALVAQ</sequence>
<dbReference type="GO" id="GO:0005737">
    <property type="term" value="C:cytoplasm"/>
    <property type="evidence" value="ECO:0007669"/>
    <property type="project" value="UniProtKB-SubCell"/>
</dbReference>
<comment type="subcellular location">
    <subcellularLocation>
        <location evidence="1">Cytoplasm</location>
    </subcellularLocation>
</comment>
<dbReference type="PROSITE" id="PS51394">
    <property type="entry name" value="PFU"/>
    <property type="match status" value="1"/>
</dbReference>
<evidence type="ECO:0000259" key="8">
    <source>
        <dbReference type="PROSITE" id="PS51396"/>
    </source>
</evidence>
<dbReference type="InterPro" id="IPR036322">
    <property type="entry name" value="WD40_repeat_dom_sf"/>
</dbReference>
<dbReference type="PROSITE" id="PS50294">
    <property type="entry name" value="WD_REPEATS_REGION"/>
    <property type="match status" value="4"/>
</dbReference>
<dbReference type="CDD" id="cd00200">
    <property type="entry name" value="WD40"/>
    <property type="match status" value="1"/>
</dbReference>
<feature type="repeat" description="WD" evidence="5">
    <location>
        <begin position="150"/>
        <end position="181"/>
    </location>
</feature>
<dbReference type="PANTHER" id="PTHR19849">
    <property type="entry name" value="PHOSPHOLIPASE A-2-ACTIVATING PROTEIN"/>
    <property type="match status" value="1"/>
</dbReference>
<feature type="repeat" description="WD" evidence="5">
    <location>
        <begin position="230"/>
        <end position="260"/>
    </location>
</feature>
<evidence type="ECO:0000256" key="1">
    <source>
        <dbReference type="ARBA" id="ARBA00004496"/>
    </source>
</evidence>
<dbReference type="PRINTS" id="PR00320">
    <property type="entry name" value="GPROTEINBRPT"/>
</dbReference>
<dbReference type="PROSITE" id="PS50082">
    <property type="entry name" value="WD_REPEATS_2"/>
    <property type="match status" value="5"/>
</dbReference>
<dbReference type="InterPro" id="IPR013535">
    <property type="entry name" value="PUL_dom"/>
</dbReference>
<dbReference type="SMART" id="SM00320">
    <property type="entry name" value="WD40"/>
    <property type="match status" value="6"/>
</dbReference>
<dbReference type="Gene3D" id="2.130.10.10">
    <property type="entry name" value="YVTN repeat-like/Quinoprotein amine dehydrogenase"/>
    <property type="match status" value="1"/>
</dbReference>
<dbReference type="Gene3D" id="3.10.20.870">
    <property type="entry name" value="PFU (PLAA family ubiquitin binding), C-terminal domain"/>
    <property type="match status" value="1"/>
</dbReference>
<evidence type="ECO:0000256" key="4">
    <source>
        <dbReference type="ARBA" id="ARBA00022737"/>
    </source>
</evidence>
<dbReference type="OrthoDB" id="10265988at2759"/>
<evidence type="ECO:0000256" key="5">
    <source>
        <dbReference type="PROSITE-ProRule" id="PRU00221"/>
    </source>
</evidence>
<dbReference type="InterPro" id="IPR015943">
    <property type="entry name" value="WD40/YVTN_repeat-like_dom_sf"/>
</dbReference>
<feature type="domain" description="PFU" evidence="7">
    <location>
        <begin position="366"/>
        <end position="461"/>
    </location>
</feature>
<dbReference type="GO" id="GO:0005634">
    <property type="term" value="C:nucleus"/>
    <property type="evidence" value="ECO:0007669"/>
    <property type="project" value="TreeGrafter"/>
</dbReference>
<dbReference type="SUPFAM" id="SSF50978">
    <property type="entry name" value="WD40 repeat-like"/>
    <property type="match status" value="1"/>
</dbReference>
<dbReference type="GO" id="GO:0043161">
    <property type="term" value="P:proteasome-mediated ubiquitin-dependent protein catabolic process"/>
    <property type="evidence" value="ECO:0007669"/>
    <property type="project" value="TreeGrafter"/>
</dbReference>
<feature type="repeat" description="WD" evidence="5">
    <location>
        <begin position="15"/>
        <end position="55"/>
    </location>
</feature>
<dbReference type="GO" id="GO:0010992">
    <property type="term" value="P:ubiquitin recycling"/>
    <property type="evidence" value="ECO:0007669"/>
    <property type="project" value="TreeGrafter"/>
</dbReference>
<evidence type="ECO:0000256" key="6">
    <source>
        <dbReference type="SAM" id="MobiDB-lite"/>
    </source>
</evidence>
<dbReference type="InterPro" id="IPR038122">
    <property type="entry name" value="PFU_sf"/>
</dbReference>
<dbReference type="GO" id="GO:0043130">
    <property type="term" value="F:ubiquitin binding"/>
    <property type="evidence" value="ECO:0007669"/>
    <property type="project" value="TreeGrafter"/>
</dbReference>
<name>A0A0J9X5N3_GEOCN</name>
<feature type="repeat" description="WD" evidence="5">
    <location>
        <begin position="189"/>
        <end position="229"/>
    </location>
</feature>
<keyword evidence="2" id="KW-0963">Cytoplasm</keyword>
<keyword evidence="10" id="KW-1185">Reference proteome</keyword>
<gene>
    <name evidence="9" type="ORF">BN980_GECA03s03057g</name>
</gene>
<feature type="domain" description="PUL" evidence="8">
    <location>
        <begin position="493"/>
        <end position="750"/>
    </location>
</feature>
<dbReference type="InterPro" id="IPR001680">
    <property type="entry name" value="WD40_rpt"/>
</dbReference>
<proteinExistence type="predicted"/>
<keyword evidence="3 5" id="KW-0853">WD repeat</keyword>
<dbReference type="STRING" id="1173061.A0A0J9X5N3"/>
<dbReference type="InterPro" id="IPR015155">
    <property type="entry name" value="PFU"/>
</dbReference>
<feature type="region of interest" description="Disordered" evidence="6">
    <location>
        <begin position="456"/>
        <end position="484"/>
    </location>
</feature>
<feature type="compositionally biased region" description="Polar residues" evidence="6">
    <location>
        <begin position="456"/>
        <end position="466"/>
    </location>
</feature>
<dbReference type="InterPro" id="IPR020472">
    <property type="entry name" value="WD40_PAC1"/>
</dbReference>
<dbReference type="PROSITE" id="PS51396">
    <property type="entry name" value="PUL"/>
    <property type="match status" value="1"/>
</dbReference>
<evidence type="ECO:0000256" key="2">
    <source>
        <dbReference type="ARBA" id="ARBA00022490"/>
    </source>
</evidence>
<evidence type="ECO:0000256" key="3">
    <source>
        <dbReference type="ARBA" id="ARBA00022574"/>
    </source>
</evidence>
<dbReference type="Gene3D" id="1.25.10.10">
    <property type="entry name" value="Leucine-rich Repeat Variant"/>
    <property type="match status" value="1"/>
</dbReference>
<comment type="caution">
    <text evidence="9">The sequence shown here is derived from an EMBL/GenBank/DDBJ whole genome shotgun (WGS) entry which is preliminary data.</text>
</comment>
<dbReference type="Pfam" id="PF00400">
    <property type="entry name" value="WD40"/>
    <property type="match status" value="5"/>
</dbReference>
<protein>
    <submittedName>
        <fullName evidence="9">Similar to Saccharomyces cerevisiae YKL213C DOA1 WD repeat protein required for ubiquitin-mediated protein degradation</fullName>
    </submittedName>
</protein>
<reference evidence="9" key="1">
    <citation type="submission" date="2014-03" db="EMBL/GenBank/DDBJ databases">
        <authorList>
            <person name="Casaregola S."/>
        </authorList>
    </citation>
    <scope>NUCLEOTIDE SEQUENCE [LARGE SCALE GENOMIC DNA]</scope>
    <source>
        <strain evidence="9">CLIB 918</strain>
    </source>
</reference>